<keyword evidence="5 7" id="KW-1133">Transmembrane helix</keyword>
<dbReference type="InterPro" id="IPR045621">
    <property type="entry name" value="BPD_transp_1_N"/>
</dbReference>
<feature type="transmembrane region" description="Helical" evidence="7">
    <location>
        <begin position="214"/>
        <end position="236"/>
    </location>
</feature>
<dbReference type="EMBL" id="WNDQ01000016">
    <property type="protein sequence ID" value="KAF1021997.1"/>
    <property type="molecule type" value="Genomic_DNA"/>
</dbReference>
<evidence type="ECO:0000259" key="8">
    <source>
        <dbReference type="PROSITE" id="PS50928"/>
    </source>
</evidence>
<dbReference type="PROSITE" id="PS50928">
    <property type="entry name" value="ABC_TM1"/>
    <property type="match status" value="1"/>
</dbReference>
<dbReference type="GO" id="GO:0071916">
    <property type="term" value="F:dipeptide transmembrane transporter activity"/>
    <property type="evidence" value="ECO:0007669"/>
    <property type="project" value="TreeGrafter"/>
</dbReference>
<organism evidence="9 10">
    <name type="scientific">Paracidovorax wautersii</name>
    <dbReference type="NCBI Taxonomy" id="1177982"/>
    <lineage>
        <taxon>Bacteria</taxon>
        <taxon>Pseudomonadati</taxon>
        <taxon>Pseudomonadota</taxon>
        <taxon>Betaproteobacteria</taxon>
        <taxon>Burkholderiales</taxon>
        <taxon>Comamonadaceae</taxon>
        <taxon>Paracidovorax</taxon>
    </lineage>
</organism>
<evidence type="ECO:0000256" key="5">
    <source>
        <dbReference type="ARBA" id="ARBA00022989"/>
    </source>
</evidence>
<protein>
    <submittedName>
        <fullName evidence="9">Glutathione transport system permease protein GsiC</fullName>
    </submittedName>
</protein>
<accession>A0A7V8JQZ4</accession>
<comment type="similarity">
    <text evidence="7">Belongs to the binding-protein-dependent transport system permease family.</text>
</comment>
<dbReference type="PANTHER" id="PTHR43163">
    <property type="entry name" value="DIPEPTIDE TRANSPORT SYSTEM PERMEASE PROTEIN DPPB-RELATED"/>
    <property type="match status" value="1"/>
</dbReference>
<dbReference type="Pfam" id="PF00528">
    <property type="entry name" value="BPD_transp_1"/>
    <property type="match status" value="1"/>
</dbReference>
<comment type="caution">
    <text evidence="9">The sequence shown here is derived from an EMBL/GenBank/DDBJ whole genome shotgun (WGS) entry which is preliminary data.</text>
</comment>
<evidence type="ECO:0000313" key="10">
    <source>
        <dbReference type="Proteomes" id="UP000461670"/>
    </source>
</evidence>
<evidence type="ECO:0000256" key="2">
    <source>
        <dbReference type="ARBA" id="ARBA00022448"/>
    </source>
</evidence>
<dbReference type="Pfam" id="PF19300">
    <property type="entry name" value="BPD_transp_1_N"/>
    <property type="match status" value="1"/>
</dbReference>
<dbReference type="InterPro" id="IPR000515">
    <property type="entry name" value="MetI-like"/>
</dbReference>
<dbReference type="PANTHER" id="PTHR43163:SF6">
    <property type="entry name" value="DIPEPTIDE TRANSPORT SYSTEM PERMEASE PROTEIN DPPB-RELATED"/>
    <property type="match status" value="1"/>
</dbReference>
<evidence type="ECO:0000256" key="1">
    <source>
        <dbReference type="ARBA" id="ARBA00004651"/>
    </source>
</evidence>
<keyword evidence="3" id="KW-1003">Cell membrane</keyword>
<feature type="transmembrane region" description="Helical" evidence="7">
    <location>
        <begin position="14"/>
        <end position="35"/>
    </location>
</feature>
<evidence type="ECO:0000256" key="4">
    <source>
        <dbReference type="ARBA" id="ARBA00022692"/>
    </source>
</evidence>
<evidence type="ECO:0000256" key="7">
    <source>
        <dbReference type="RuleBase" id="RU363032"/>
    </source>
</evidence>
<feature type="domain" description="ABC transmembrane type-1" evidence="8">
    <location>
        <begin position="96"/>
        <end position="275"/>
    </location>
</feature>
<evidence type="ECO:0000313" key="9">
    <source>
        <dbReference type="EMBL" id="KAF1021997.1"/>
    </source>
</evidence>
<dbReference type="Proteomes" id="UP000461670">
    <property type="component" value="Unassembled WGS sequence"/>
</dbReference>
<feature type="transmembrane region" description="Helical" evidence="7">
    <location>
        <begin position="124"/>
        <end position="143"/>
    </location>
</feature>
<comment type="subcellular location">
    <subcellularLocation>
        <location evidence="1 7">Cell membrane</location>
        <topology evidence="1 7">Multi-pass membrane protein</topology>
    </subcellularLocation>
</comment>
<evidence type="ECO:0000256" key="3">
    <source>
        <dbReference type="ARBA" id="ARBA00022475"/>
    </source>
</evidence>
<keyword evidence="4 7" id="KW-0812">Transmembrane</keyword>
<reference evidence="10" key="1">
    <citation type="journal article" date="2020" name="MBio">
        <title>Horizontal gene transfer to a defensive symbiont with a reduced genome amongst a multipartite beetle microbiome.</title>
        <authorList>
            <person name="Waterworth S.C."/>
            <person name="Florez L.V."/>
            <person name="Rees E.R."/>
            <person name="Hertweck C."/>
            <person name="Kaltenpoth M."/>
            <person name="Kwan J.C."/>
        </authorList>
    </citation>
    <scope>NUCLEOTIDE SEQUENCE [LARGE SCALE GENOMIC DNA]</scope>
</reference>
<feature type="transmembrane region" description="Helical" evidence="7">
    <location>
        <begin position="149"/>
        <end position="168"/>
    </location>
</feature>
<evidence type="ECO:0000256" key="6">
    <source>
        <dbReference type="ARBA" id="ARBA00023136"/>
    </source>
</evidence>
<dbReference type="CDD" id="cd06261">
    <property type="entry name" value="TM_PBP2"/>
    <property type="match status" value="1"/>
</dbReference>
<dbReference type="AlphaFoldDB" id="A0A7V8JQZ4"/>
<dbReference type="SUPFAM" id="SSF161098">
    <property type="entry name" value="MetI-like"/>
    <property type="match status" value="1"/>
</dbReference>
<keyword evidence="6 7" id="KW-0472">Membrane</keyword>
<dbReference type="Gene3D" id="1.10.3720.10">
    <property type="entry name" value="MetI-like"/>
    <property type="match status" value="1"/>
</dbReference>
<proteinExistence type="inferred from homology"/>
<keyword evidence="2 7" id="KW-0813">Transport</keyword>
<dbReference type="GO" id="GO:0005886">
    <property type="term" value="C:plasma membrane"/>
    <property type="evidence" value="ECO:0007669"/>
    <property type="project" value="UniProtKB-SubCell"/>
</dbReference>
<feature type="transmembrane region" description="Helical" evidence="7">
    <location>
        <begin position="256"/>
        <end position="282"/>
    </location>
</feature>
<gene>
    <name evidence="9" type="primary">gsiC_8</name>
    <name evidence="9" type="ORF">GAK30_01500</name>
</gene>
<name>A0A7V8JQZ4_9BURK</name>
<sequence length="291" mass="31235">MVRRLIVAAVGRRLLYAASLLLAVVVVVFVATQWLPGSAAQALLGQQATPEAVAALERSMGLDAPAWQRLLRWLAQLLQGDLGTSYVTHQPVWNELAPRLLHSLALASVVTALAVPLPEFFTGYLLILLLSVNLAWLPSSSVIHPGMGLSAFLLAAALPALVLLLAIAGHITGMARAALAETLSAPYIEMARIKGVGHWRLLWRHALPNTWAPIVNVIALNLAYLVVGAMVVEVIFVYPGIGQYMVDSVLKRDMPAIQACAVLFGALYIVLNTLADVIAVLANPRLRRSST</sequence>
<dbReference type="InterPro" id="IPR035906">
    <property type="entry name" value="MetI-like_sf"/>
</dbReference>